<protein>
    <submittedName>
        <fullName evidence="1">Uncharacterized protein</fullName>
    </submittedName>
</protein>
<organism evidence="1 2">
    <name type="scientific">Streptomyces galbus</name>
    <dbReference type="NCBI Taxonomy" id="33898"/>
    <lineage>
        <taxon>Bacteria</taxon>
        <taxon>Bacillati</taxon>
        <taxon>Actinomycetota</taxon>
        <taxon>Actinomycetes</taxon>
        <taxon>Kitasatosporales</taxon>
        <taxon>Streptomycetaceae</taxon>
        <taxon>Streptomyces</taxon>
    </lineage>
</organism>
<evidence type="ECO:0000313" key="2">
    <source>
        <dbReference type="Proteomes" id="UP000744032"/>
    </source>
</evidence>
<dbReference type="EMBL" id="JAAXMD010000359">
    <property type="protein sequence ID" value="NKQ28038.1"/>
    <property type="molecule type" value="Genomic_DNA"/>
</dbReference>
<evidence type="ECO:0000313" key="1">
    <source>
        <dbReference type="EMBL" id="NKQ28038.1"/>
    </source>
</evidence>
<gene>
    <name evidence="1" type="ORF">HF200_27465</name>
</gene>
<dbReference type="RefSeq" id="WP_168375814.1">
    <property type="nucleotide sequence ID" value="NZ_JAAXMD010000359.1"/>
</dbReference>
<reference evidence="1 2" key="1">
    <citation type="submission" date="2020-04" db="EMBL/GenBank/DDBJ databases">
        <title>Genome sequence of Streptomyces galbus strain I339.</title>
        <authorList>
            <person name="Silva E.A.N."/>
            <person name="Merces M."/>
            <person name="Castelo Branco A.P.O.T."/>
            <person name="Vasconcelos P.C."/>
            <person name="Costa N.P."/>
            <person name="Marinho G.C.S."/>
            <person name="Oliveira C.J.B."/>
            <person name="Araujo D."/>
            <person name="Rodrigues Junior V.S."/>
            <person name="Almeida R."/>
            <person name="Silva Filho U.R."/>
            <person name="Andrade A.S.A."/>
            <person name="Cibulski S.P."/>
        </authorList>
    </citation>
    <scope>NUCLEOTIDE SEQUENCE [LARGE SCALE GENOMIC DNA]</scope>
    <source>
        <strain evidence="1 2">I339</strain>
    </source>
</reference>
<keyword evidence="2" id="KW-1185">Reference proteome</keyword>
<sequence>MSLATPYTFVRKHGDPATWCAAEFDEYLSVCDRARDVVERLERAAAAAAGGAATADIVHAFRTGGVR</sequence>
<dbReference type="Proteomes" id="UP000744032">
    <property type="component" value="Unassembled WGS sequence"/>
</dbReference>
<accession>A0ABX1IQY5</accession>
<proteinExistence type="predicted"/>
<name>A0ABX1IQY5_STRGB</name>
<comment type="caution">
    <text evidence="1">The sequence shown here is derived from an EMBL/GenBank/DDBJ whole genome shotgun (WGS) entry which is preliminary data.</text>
</comment>